<evidence type="ECO:0000256" key="3">
    <source>
        <dbReference type="ARBA" id="ARBA00029447"/>
    </source>
</evidence>
<dbReference type="PANTHER" id="PTHR43531">
    <property type="entry name" value="PROTEIN ICFG"/>
    <property type="match status" value="1"/>
</dbReference>
<dbReference type="PROSITE" id="PS50885">
    <property type="entry name" value="HAMP"/>
    <property type="match status" value="1"/>
</dbReference>
<keyword evidence="5" id="KW-0472">Membrane</keyword>
<keyword evidence="4" id="KW-0807">Transducer</keyword>
<dbReference type="AlphaFoldDB" id="A0A6M3ZWC7"/>
<name>A0A6M3ZWC7_9BURK</name>
<evidence type="ECO:0000313" key="9">
    <source>
        <dbReference type="Proteomes" id="UP000501648"/>
    </source>
</evidence>
<dbReference type="PROSITE" id="PS50111">
    <property type="entry name" value="CHEMOTAXIS_TRANSDUC_2"/>
    <property type="match status" value="1"/>
</dbReference>
<organism evidence="8 9">
    <name type="scientific">Herbaspirillum rubrisubalbicans Os34</name>
    <dbReference type="NCBI Taxonomy" id="1235827"/>
    <lineage>
        <taxon>Bacteria</taxon>
        <taxon>Pseudomonadati</taxon>
        <taxon>Pseudomonadota</taxon>
        <taxon>Betaproteobacteria</taxon>
        <taxon>Burkholderiales</taxon>
        <taxon>Oxalobacteraceae</taxon>
        <taxon>Herbaspirillum</taxon>
    </lineage>
</organism>
<dbReference type="SMART" id="SM00283">
    <property type="entry name" value="MA"/>
    <property type="match status" value="1"/>
</dbReference>
<comment type="similarity">
    <text evidence="3">Belongs to the methyl-accepting chemotaxis (MCP) protein family.</text>
</comment>
<evidence type="ECO:0000259" key="6">
    <source>
        <dbReference type="PROSITE" id="PS50111"/>
    </source>
</evidence>
<dbReference type="Pfam" id="PF00672">
    <property type="entry name" value="HAMP"/>
    <property type="match status" value="1"/>
</dbReference>
<dbReference type="SMART" id="SM00304">
    <property type="entry name" value="HAMP"/>
    <property type="match status" value="1"/>
</dbReference>
<evidence type="ECO:0000256" key="2">
    <source>
        <dbReference type="ARBA" id="ARBA00022481"/>
    </source>
</evidence>
<dbReference type="Gene3D" id="1.10.287.950">
    <property type="entry name" value="Methyl-accepting chemotaxis protein"/>
    <property type="match status" value="1"/>
</dbReference>
<sequence length="568" mass="60653">MKTSLIGRFTIRQIFIMLTAVVSLLMATIVLIAMALERSDAELNAANENRYVSFQLATELRQSSDDLTRLARTYVITADPSYEKQYEAILAIRDGKQPRPENYGRIYWDFVAADGKPPRPDSTQRIALLDLMRQAGFAEAELAKLSEAKANSDALVKTETVAMNMVKGLYEDAQGNFTRRGEPDLAKARELMHDHAYHVNKAKIMRPVDQFFAMLDARTSAQVEKARAHSANMALLFHALIGMALVVLACTLMVVYKAIRDPLAHAAGVARRVAQGDLTADINTNIKGETGELLEALRTMQAGLQTIVTDVREGAHRIDNSATEIAAGTLDLSNRTEQQAGSLEETASSMEEITSTVKQNAGNARLASELASAASAVALKGGAVVSQVVETMGAINASSKKVVDIIGVIDGIAFQTNILALNAAVEAARAGEQGRGFAVVATEVRSLAQRSAAAAKEIKELIDNSVTKVDAGSLLVNQAGSTMQEVVSSVQRVTEIVADISSASQEQSAGVEQVQQAISQMDNVTQQNAALVEQASAAAASMQGQAHKLSELVGAFKTKAGSPSLVVR</sequence>
<dbReference type="InterPro" id="IPR003660">
    <property type="entry name" value="HAMP_dom"/>
</dbReference>
<dbReference type="GO" id="GO:0005886">
    <property type="term" value="C:plasma membrane"/>
    <property type="evidence" value="ECO:0007669"/>
    <property type="project" value="TreeGrafter"/>
</dbReference>
<dbReference type="PANTHER" id="PTHR43531:SF14">
    <property type="entry name" value="METHYL-ACCEPTING CHEMOTAXIS PROTEIN I-RELATED"/>
    <property type="match status" value="1"/>
</dbReference>
<gene>
    <name evidence="8" type="ORF">C798_22775</name>
</gene>
<feature type="transmembrane region" description="Helical" evidence="5">
    <location>
        <begin position="235"/>
        <end position="256"/>
    </location>
</feature>
<dbReference type="RefSeq" id="WP_017455367.1">
    <property type="nucleotide sequence ID" value="NZ_CP008956.1"/>
</dbReference>
<dbReference type="InterPro" id="IPR051310">
    <property type="entry name" value="MCP_chemotaxis"/>
</dbReference>
<evidence type="ECO:0000256" key="4">
    <source>
        <dbReference type="PROSITE-ProRule" id="PRU00284"/>
    </source>
</evidence>
<proteinExistence type="inferred from homology"/>
<dbReference type="EMBL" id="CP008956">
    <property type="protein sequence ID" value="QJQ02944.1"/>
    <property type="molecule type" value="Genomic_DNA"/>
</dbReference>
<protein>
    <submittedName>
        <fullName evidence="8">Methyl-accepting chemotaxis protein</fullName>
    </submittedName>
</protein>
<comment type="subcellular location">
    <subcellularLocation>
        <location evidence="1">Membrane</location>
    </subcellularLocation>
</comment>
<evidence type="ECO:0000256" key="1">
    <source>
        <dbReference type="ARBA" id="ARBA00004370"/>
    </source>
</evidence>
<dbReference type="GO" id="GO:0007165">
    <property type="term" value="P:signal transduction"/>
    <property type="evidence" value="ECO:0007669"/>
    <property type="project" value="UniProtKB-KW"/>
</dbReference>
<dbReference type="GO" id="GO:0006935">
    <property type="term" value="P:chemotaxis"/>
    <property type="evidence" value="ECO:0007669"/>
    <property type="project" value="InterPro"/>
</dbReference>
<feature type="domain" description="Methyl-accepting transducer" evidence="6">
    <location>
        <begin position="314"/>
        <end position="543"/>
    </location>
</feature>
<feature type="domain" description="HAMP" evidence="7">
    <location>
        <begin position="257"/>
        <end position="309"/>
    </location>
</feature>
<dbReference type="GO" id="GO:0004888">
    <property type="term" value="F:transmembrane signaling receptor activity"/>
    <property type="evidence" value="ECO:0007669"/>
    <property type="project" value="InterPro"/>
</dbReference>
<keyword evidence="5" id="KW-0812">Transmembrane</keyword>
<keyword evidence="2" id="KW-0488">Methylation</keyword>
<dbReference type="PRINTS" id="PR00260">
    <property type="entry name" value="CHEMTRNSDUCR"/>
</dbReference>
<dbReference type="Proteomes" id="UP000501648">
    <property type="component" value="Chromosome"/>
</dbReference>
<dbReference type="CDD" id="cd06225">
    <property type="entry name" value="HAMP"/>
    <property type="match status" value="1"/>
</dbReference>
<dbReference type="Pfam" id="PF00015">
    <property type="entry name" value="MCPsignal"/>
    <property type="match status" value="1"/>
</dbReference>
<dbReference type="InterPro" id="IPR004090">
    <property type="entry name" value="Chemotax_Me-accpt_rcpt"/>
</dbReference>
<evidence type="ECO:0000313" key="8">
    <source>
        <dbReference type="EMBL" id="QJQ02944.1"/>
    </source>
</evidence>
<feature type="transmembrane region" description="Helical" evidence="5">
    <location>
        <begin position="14"/>
        <end position="36"/>
    </location>
</feature>
<dbReference type="SUPFAM" id="SSF58104">
    <property type="entry name" value="Methyl-accepting chemotaxis protein (MCP) signaling domain"/>
    <property type="match status" value="1"/>
</dbReference>
<keyword evidence="5" id="KW-1133">Transmembrane helix</keyword>
<dbReference type="FunFam" id="1.10.287.950:FF:000001">
    <property type="entry name" value="Methyl-accepting chemotaxis sensory transducer"/>
    <property type="match status" value="1"/>
</dbReference>
<evidence type="ECO:0000256" key="5">
    <source>
        <dbReference type="SAM" id="Phobius"/>
    </source>
</evidence>
<dbReference type="CDD" id="cd11386">
    <property type="entry name" value="MCP_signal"/>
    <property type="match status" value="1"/>
</dbReference>
<evidence type="ECO:0000259" key="7">
    <source>
        <dbReference type="PROSITE" id="PS50885"/>
    </source>
</evidence>
<accession>A0A6M3ZWC7</accession>
<dbReference type="InterPro" id="IPR004089">
    <property type="entry name" value="MCPsignal_dom"/>
</dbReference>
<reference evidence="8 9" key="1">
    <citation type="journal article" date="2012" name="J. Bacteriol.">
        <title>Genome sequence of the pathogenic Herbaspirillum seropedicae strain Os34, isolated from rice roots.</title>
        <authorList>
            <person name="Ye W."/>
            <person name="Ye S."/>
            <person name="Liu J."/>
            <person name="Chang S."/>
            <person name="Chen M."/>
            <person name="Zhu B."/>
            <person name="Guo L."/>
            <person name="An Q."/>
        </authorList>
    </citation>
    <scope>NUCLEOTIDE SEQUENCE [LARGE SCALE GENOMIC DNA]</scope>
    <source>
        <strain evidence="8 9">Os34</strain>
    </source>
</reference>